<sequence>PNQIPQHIQNILPFTLPITQRSYTRATVNALRKIFKFDKLTDNYFAKLPILPDRYQELLPELQTYFPITSRQSLQYLLYFRCKLADYYTFTTIQSSYFELPPPKQPLPTTYQELYYRVRGLFPFNTSTSKVTLAEAVAQLKEYYIFKLLPSDYFITKLPLPNKTELIRTSSQFTYPITDDTLAKVFLDEISQHYHNQELAQLNITLPITTPQHLTQIVKTLQQNFYFKQLPPSWINITNNLTHATDQTNNTNTNKPTQNKQPLPPIPNTNEEVQSALTQNNIQLTLPIILQSQITPTMQALRQLYTIPTIPDFLLNLPPLPTPTWKIFNTSTTSSDMPPITNTVAMDTS</sequence>
<name>A0A9N9DZC9_9GLOM</name>
<feature type="non-terminal residue" evidence="2">
    <location>
        <position position="349"/>
    </location>
</feature>
<accession>A0A9N9DZC9</accession>
<reference evidence="2" key="1">
    <citation type="submission" date="2021-06" db="EMBL/GenBank/DDBJ databases">
        <authorList>
            <person name="Kallberg Y."/>
            <person name="Tangrot J."/>
            <person name="Rosling A."/>
        </authorList>
    </citation>
    <scope>NUCLEOTIDE SEQUENCE</scope>
    <source>
        <strain evidence="2">IA702</strain>
    </source>
</reference>
<dbReference type="EMBL" id="CAJVPJ010005133">
    <property type="protein sequence ID" value="CAG8658765.1"/>
    <property type="molecule type" value="Genomic_DNA"/>
</dbReference>
<protein>
    <submittedName>
        <fullName evidence="2">6995_t:CDS:1</fullName>
    </submittedName>
</protein>
<feature type="region of interest" description="Disordered" evidence="1">
    <location>
        <begin position="245"/>
        <end position="265"/>
    </location>
</feature>
<feature type="compositionally biased region" description="Low complexity" evidence="1">
    <location>
        <begin position="247"/>
        <end position="261"/>
    </location>
</feature>
<dbReference type="AlphaFoldDB" id="A0A9N9DZC9"/>
<keyword evidence="3" id="KW-1185">Reference proteome</keyword>
<gene>
    <name evidence="2" type="ORF">POCULU_LOCUS10345</name>
</gene>
<evidence type="ECO:0000313" key="2">
    <source>
        <dbReference type="EMBL" id="CAG8658765.1"/>
    </source>
</evidence>
<evidence type="ECO:0000313" key="3">
    <source>
        <dbReference type="Proteomes" id="UP000789572"/>
    </source>
</evidence>
<dbReference type="OrthoDB" id="2442740at2759"/>
<evidence type="ECO:0000256" key="1">
    <source>
        <dbReference type="SAM" id="MobiDB-lite"/>
    </source>
</evidence>
<dbReference type="Proteomes" id="UP000789572">
    <property type="component" value="Unassembled WGS sequence"/>
</dbReference>
<proteinExistence type="predicted"/>
<organism evidence="2 3">
    <name type="scientific">Paraglomus occultum</name>
    <dbReference type="NCBI Taxonomy" id="144539"/>
    <lineage>
        <taxon>Eukaryota</taxon>
        <taxon>Fungi</taxon>
        <taxon>Fungi incertae sedis</taxon>
        <taxon>Mucoromycota</taxon>
        <taxon>Glomeromycotina</taxon>
        <taxon>Glomeromycetes</taxon>
        <taxon>Paraglomerales</taxon>
        <taxon>Paraglomeraceae</taxon>
        <taxon>Paraglomus</taxon>
    </lineage>
</organism>
<comment type="caution">
    <text evidence="2">The sequence shown here is derived from an EMBL/GenBank/DDBJ whole genome shotgun (WGS) entry which is preliminary data.</text>
</comment>